<dbReference type="InterPro" id="IPR006660">
    <property type="entry name" value="Arsenate_reductase-like"/>
</dbReference>
<dbReference type="Pfam" id="PF03960">
    <property type="entry name" value="ArsC"/>
    <property type="match status" value="1"/>
</dbReference>
<sequence>MKAKLFTATSNTSCRKAIAWLDEYDIPYEEKNLSTTPITIEEIQEILSLTNEGTEEIISKKAYAIKKLKIDFDALSLPQLYKVIQDNPGVLRLPIIHDGRKLQVGYNDDEIRQFLPRWFRLDQFKQLISLSGNI</sequence>
<reference evidence="2 3" key="1">
    <citation type="submission" date="2014-09" db="EMBL/GenBank/DDBJ databases">
        <authorList>
            <person name="Urmite Genomes Urmite Genomes"/>
        </authorList>
    </citation>
    <scope>NUCLEOTIDE SEQUENCE [LARGE SCALE GENOMIC DNA]</scope>
    <source>
        <strain evidence="2 3">ES2</strain>
    </source>
</reference>
<gene>
    <name evidence="2" type="primary">spxA_2</name>
    <name evidence="2" type="ORF">BN1080_02055</name>
</gene>
<dbReference type="OrthoDB" id="9794155at2"/>
<dbReference type="RefSeq" id="WP_052651907.1">
    <property type="nucleotide sequence ID" value="NZ_CCXS01000001.1"/>
</dbReference>
<dbReference type="AlphaFoldDB" id="A0A098EP85"/>
<proteinExistence type="inferred from homology"/>
<comment type="similarity">
    <text evidence="1">Belongs to the ArsC family.</text>
</comment>
<dbReference type="InterPro" id="IPR006504">
    <property type="entry name" value="Tscrpt_reg_Spx/MgsR"/>
</dbReference>
<dbReference type="SUPFAM" id="SSF52833">
    <property type="entry name" value="Thioredoxin-like"/>
    <property type="match status" value="1"/>
</dbReference>
<dbReference type="Gene3D" id="3.40.30.10">
    <property type="entry name" value="Glutaredoxin"/>
    <property type="match status" value="1"/>
</dbReference>
<dbReference type="Proteomes" id="UP000043699">
    <property type="component" value="Unassembled WGS sequence"/>
</dbReference>
<accession>A0A098EP85</accession>
<dbReference type="EMBL" id="CCXS01000001">
    <property type="protein sequence ID" value="CEG23111.1"/>
    <property type="molecule type" value="Genomic_DNA"/>
</dbReference>
<protein>
    <submittedName>
        <fullName evidence="2">Regulatory protein Spx</fullName>
    </submittedName>
</protein>
<dbReference type="CDD" id="cd03032">
    <property type="entry name" value="ArsC_Spx"/>
    <property type="match status" value="1"/>
</dbReference>
<evidence type="ECO:0000256" key="1">
    <source>
        <dbReference type="PROSITE-ProRule" id="PRU01282"/>
    </source>
</evidence>
<name>A0A098EP85_9BACL</name>
<dbReference type="PROSITE" id="PS51353">
    <property type="entry name" value="ARSC"/>
    <property type="match status" value="1"/>
</dbReference>
<keyword evidence="3" id="KW-1185">Reference proteome</keyword>
<dbReference type="NCBIfam" id="NF002459">
    <property type="entry name" value="PRK01655.1"/>
    <property type="match status" value="1"/>
</dbReference>
<dbReference type="InterPro" id="IPR036249">
    <property type="entry name" value="Thioredoxin-like_sf"/>
</dbReference>
<dbReference type="PANTHER" id="PTHR30041">
    <property type="entry name" value="ARSENATE REDUCTASE"/>
    <property type="match status" value="1"/>
</dbReference>
<dbReference type="PANTHER" id="PTHR30041:SF7">
    <property type="entry name" value="GLOBAL TRANSCRIPTIONAL REGULATOR SPX"/>
    <property type="match status" value="1"/>
</dbReference>
<evidence type="ECO:0000313" key="2">
    <source>
        <dbReference type="EMBL" id="CEG23111.1"/>
    </source>
</evidence>
<dbReference type="NCBIfam" id="TIGR01617">
    <property type="entry name" value="arsC_related"/>
    <property type="match status" value="1"/>
</dbReference>
<evidence type="ECO:0000313" key="3">
    <source>
        <dbReference type="Proteomes" id="UP000043699"/>
    </source>
</evidence>
<organism evidence="2 3">
    <name type="scientific">Planococcus massiliensis</name>
    <dbReference type="NCBI Taxonomy" id="1499687"/>
    <lineage>
        <taxon>Bacteria</taxon>
        <taxon>Bacillati</taxon>
        <taxon>Bacillota</taxon>
        <taxon>Bacilli</taxon>
        <taxon>Bacillales</taxon>
        <taxon>Caryophanaceae</taxon>
        <taxon>Planococcus</taxon>
    </lineage>
</organism>
<dbReference type="STRING" id="1499687.BN1080_02055"/>